<dbReference type="PANTHER" id="PTHR46797:SF1">
    <property type="entry name" value="METHYLPHOSPHONATE SYNTHASE"/>
    <property type="match status" value="1"/>
</dbReference>
<dbReference type="AlphaFoldDB" id="A0A1T4Q9U1"/>
<dbReference type="Proteomes" id="UP000190395">
    <property type="component" value="Unassembled WGS sequence"/>
</dbReference>
<dbReference type="InterPro" id="IPR010982">
    <property type="entry name" value="Lambda_DNA-bd_dom_sf"/>
</dbReference>
<dbReference type="RefSeq" id="WP_078931636.1">
    <property type="nucleotide sequence ID" value="NZ_CAMCOW010000009.1"/>
</dbReference>
<dbReference type="GO" id="GO:0003700">
    <property type="term" value="F:DNA-binding transcription factor activity"/>
    <property type="evidence" value="ECO:0007669"/>
    <property type="project" value="TreeGrafter"/>
</dbReference>
<dbReference type="OrthoDB" id="308122at2"/>
<dbReference type="PROSITE" id="PS50943">
    <property type="entry name" value="HTH_CROC1"/>
    <property type="match status" value="1"/>
</dbReference>
<sequence>MNSDKSLGEIIGDNVKRIRHERHITQEKLSEKSGVAVNTIRNMEKGRWPSAHTLTAVSKALNIDAKFLLSYDSDQMYLKEELQSKLNQAIEFILDKPSSNLYSLNHVSDRNKK</sequence>
<evidence type="ECO:0000313" key="3">
    <source>
        <dbReference type="EMBL" id="SKA00499.1"/>
    </source>
</evidence>
<organism evidence="3 4">
    <name type="scientific">Treponema berlinense</name>
    <dbReference type="NCBI Taxonomy" id="225004"/>
    <lineage>
        <taxon>Bacteria</taxon>
        <taxon>Pseudomonadati</taxon>
        <taxon>Spirochaetota</taxon>
        <taxon>Spirochaetia</taxon>
        <taxon>Spirochaetales</taxon>
        <taxon>Treponemataceae</taxon>
        <taxon>Treponema</taxon>
    </lineage>
</organism>
<evidence type="ECO:0000259" key="2">
    <source>
        <dbReference type="PROSITE" id="PS50943"/>
    </source>
</evidence>
<feature type="domain" description="HTH cro/C1-type" evidence="2">
    <location>
        <begin position="15"/>
        <end position="68"/>
    </location>
</feature>
<proteinExistence type="predicted"/>
<dbReference type="EMBL" id="FUXC01000012">
    <property type="protein sequence ID" value="SKA00499.1"/>
    <property type="molecule type" value="Genomic_DNA"/>
</dbReference>
<gene>
    <name evidence="3" type="ORF">SAMN02745152_01901</name>
</gene>
<protein>
    <submittedName>
        <fullName evidence="3">Transcriptional regulator, contains XRE-family HTH domain</fullName>
    </submittedName>
</protein>
<dbReference type="STRING" id="225004.SAMN02745152_01901"/>
<dbReference type="Pfam" id="PF01381">
    <property type="entry name" value="HTH_3"/>
    <property type="match status" value="1"/>
</dbReference>
<reference evidence="3 4" key="1">
    <citation type="submission" date="2017-02" db="EMBL/GenBank/DDBJ databases">
        <authorList>
            <person name="Peterson S.W."/>
        </authorList>
    </citation>
    <scope>NUCLEOTIDE SEQUENCE [LARGE SCALE GENOMIC DNA]</scope>
    <source>
        <strain evidence="3 4">ATCC BAA-909</strain>
    </source>
</reference>
<dbReference type="InterPro" id="IPR050807">
    <property type="entry name" value="TransReg_Diox_bact_type"/>
</dbReference>
<evidence type="ECO:0000256" key="1">
    <source>
        <dbReference type="ARBA" id="ARBA00023125"/>
    </source>
</evidence>
<keyword evidence="1" id="KW-0238">DNA-binding</keyword>
<accession>A0A1T4Q9U1</accession>
<evidence type="ECO:0000313" key="4">
    <source>
        <dbReference type="Proteomes" id="UP000190395"/>
    </source>
</evidence>
<dbReference type="SMART" id="SM00530">
    <property type="entry name" value="HTH_XRE"/>
    <property type="match status" value="1"/>
</dbReference>
<dbReference type="PANTHER" id="PTHR46797">
    <property type="entry name" value="HTH-TYPE TRANSCRIPTIONAL REGULATOR"/>
    <property type="match status" value="1"/>
</dbReference>
<keyword evidence="4" id="KW-1185">Reference proteome</keyword>
<dbReference type="GO" id="GO:0005829">
    <property type="term" value="C:cytosol"/>
    <property type="evidence" value="ECO:0007669"/>
    <property type="project" value="TreeGrafter"/>
</dbReference>
<dbReference type="CDD" id="cd00093">
    <property type="entry name" value="HTH_XRE"/>
    <property type="match status" value="1"/>
</dbReference>
<dbReference type="GeneID" id="303368130"/>
<dbReference type="SUPFAM" id="SSF47413">
    <property type="entry name" value="lambda repressor-like DNA-binding domains"/>
    <property type="match status" value="1"/>
</dbReference>
<name>A0A1T4Q9U1_9SPIR</name>
<dbReference type="GO" id="GO:0003677">
    <property type="term" value="F:DNA binding"/>
    <property type="evidence" value="ECO:0007669"/>
    <property type="project" value="UniProtKB-KW"/>
</dbReference>
<dbReference type="Gene3D" id="1.10.260.40">
    <property type="entry name" value="lambda repressor-like DNA-binding domains"/>
    <property type="match status" value="1"/>
</dbReference>
<dbReference type="InterPro" id="IPR001387">
    <property type="entry name" value="Cro/C1-type_HTH"/>
</dbReference>